<keyword evidence="4" id="KW-0378">Hydrolase</keyword>
<keyword evidence="5" id="KW-1185">Reference proteome</keyword>
<evidence type="ECO:0000259" key="3">
    <source>
        <dbReference type="Pfam" id="PF02517"/>
    </source>
</evidence>
<gene>
    <name evidence="4" type="ORF">SAMN04489747_0481</name>
</gene>
<feature type="transmembrane region" description="Helical" evidence="2">
    <location>
        <begin position="85"/>
        <end position="105"/>
    </location>
</feature>
<keyword evidence="4" id="KW-0645">Protease</keyword>
<feature type="transmembrane region" description="Helical" evidence="2">
    <location>
        <begin position="249"/>
        <end position="267"/>
    </location>
</feature>
<evidence type="ECO:0000256" key="2">
    <source>
        <dbReference type="SAM" id="Phobius"/>
    </source>
</evidence>
<organism evidence="4 5">
    <name type="scientific">Auraticoccus monumenti</name>
    <dbReference type="NCBI Taxonomy" id="675864"/>
    <lineage>
        <taxon>Bacteria</taxon>
        <taxon>Bacillati</taxon>
        <taxon>Actinomycetota</taxon>
        <taxon>Actinomycetes</taxon>
        <taxon>Propionibacteriales</taxon>
        <taxon>Propionibacteriaceae</taxon>
        <taxon>Auraticoccus</taxon>
    </lineage>
</organism>
<evidence type="ECO:0000256" key="1">
    <source>
        <dbReference type="SAM" id="MobiDB-lite"/>
    </source>
</evidence>
<feature type="transmembrane region" description="Helical" evidence="2">
    <location>
        <begin position="41"/>
        <end position="65"/>
    </location>
</feature>
<keyword evidence="2" id="KW-0472">Membrane</keyword>
<sequence length="331" mass="34763">MNQPQALPVASPTFADAPTPPPDVAFHRLGVVAGSRGWRPLLVLLLAAVLYAASGLLLVTAAVAVDAITGSTVSDRVLALDMNDPYAFVSGFALIALMLPALLLARRILGPRPVGLLSSVTGRLRWRWLGRALLISVAVYVVGLTLQLVLLDPLTGVPLTAARFIPSAWVFLLGAVLLVPLQAAAEEYVFRGGLMQLVGGWLRHPAFAVVLPVPLFVVGHGYDVLGQTGIAVFALLTGWLTWRTGGLEAAIALHVVNNGLLTVMQAVGWADPNVTDITVPAFVASLVVQGLAAWLLVRSADRMGVQRTRPALAPLPAPRPAPAPVALETSS</sequence>
<dbReference type="EMBL" id="LT629688">
    <property type="protein sequence ID" value="SDD22333.1"/>
    <property type="molecule type" value="Genomic_DNA"/>
</dbReference>
<feature type="transmembrane region" description="Helical" evidence="2">
    <location>
        <begin position="201"/>
        <end position="218"/>
    </location>
</feature>
<feature type="transmembrane region" description="Helical" evidence="2">
    <location>
        <begin position="279"/>
        <end position="297"/>
    </location>
</feature>
<feature type="transmembrane region" description="Helical" evidence="2">
    <location>
        <begin position="161"/>
        <end position="181"/>
    </location>
</feature>
<dbReference type="GO" id="GO:0006508">
    <property type="term" value="P:proteolysis"/>
    <property type="evidence" value="ECO:0007669"/>
    <property type="project" value="UniProtKB-KW"/>
</dbReference>
<name>A0A1G6SZY8_9ACTN</name>
<dbReference type="Proteomes" id="UP000198546">
    <property type="component" value="Chromosome i"/>
</dbReference>
<keyword evidence="2" id="KW-1133">Transmembrane helix</keyword>
<dbReference type="STRING" id="675864.SAMN04489747_0481"/>
<dbReference type="GO" id="GO:0080120">
    <property type="term" value="P:CAAX-box protein maturation"/>
    <property type="evidence" value="ECO:0007669"/>
    <property type="project" value="UniProtKB-ARBA"/>
</dbReference>
<dbReference type="Pfam" id="PF02517">
    <property type="entry name" value="Rce1-like"/>
    <property type="match status" value="1"/>
</dbReference>
<dbReference type="OrthoDB" id="2680086at2"/>
<feature type="region of interest" description="Disordered" evidence="1">
    <location>
        <begin position="311"/>
        <end position="331"/>
    </location>
</feature>
<evidence type="ECO:0000313" key="4">
    <source>
        <dbReference type="EMBL" id="SDD22333.1"/>
    </source>
</evidence>
<protein>
    <submittedName>
        <fullName evidence="4">CAAX protease self-immunity</fullName>
    </submittedName>
</protein>
<dbReference type="InterPro" id="IPR003675">
    <property type="entry name" value="Rce1/LyrA-like_dom"/>
</dbReference>
<feature type="domain" description="CAAX prenyl protease 2/Lysostaphin resistance protein A-like" evidence="3">
    <location>
        <begin position="170"/>
        <end position="259"/>
    </location>
</feature>
<feature type="compositionally biased region" description="Pro residues" evidence="1">
    <location>
        <begin position="313"/>
        <end position="323"/>
    </location>
</feature>
<dbReference type="AlphaFoldDB" id="A0A1G6SZY8"/>
<reference evidence="4 5" key="1">
    <citation type="submission" date="2016-10" db="EMBL/GenBank/DDBJ databases">
        <authorList>
            <person name="de Groot N.N."/>
        </authorList>
    </citation>
    <scope>NUCLEOTIDE SEQUENCE [LARGE SCALE GENOMIC DNA]</scope>
    <source>
        <strain evidence="4 5">MON 2.2</strain>
    </source>
</reference>
<proteinExistence type="predicted"/>
<feature type="transmembrane region" description="Helical" evidence="2">
    <location>
        <begin position="224"/>
        <end position="242"/>
    </location>
</feature>
<feature type="transmembrane region" description="Helical" evidence="2">
    <location>
        <begin position="126"/>
        <end position="149"/>
    </location>
</feature>
<dbReference type="RefSeq" id="WP_090590282.1">
    <property type="nucleotide sequence ID" value="NZ_LT629688.1"/>
</dbReference>
<keyword evidence="2" id="KW-0812">Transmembrane</keyword>
<accession>A0A1G6SZY8</accession>
<evidence type="ECO:0000313" key="5">
    <source>
        <dbReference type="Proteomes" id="UP000198546"/>
    </source>
</evidence>
<dbReference type="GO" id="GO:0004175">
    <property type="term" value="F:endopeptidase activity"/>
    <property type="evidence" value="ECO:0007669"/>
    <property type="project" value="UniProtKB-ARBA"/>
</dbReference>